<proteinExistence type="inferred from homology"/>
<dbReference type="NCBIfam" id="TIGR00061">
    <property type="entry name" value="L21"/>
    <property type="match status" value="1"/>
</dbReference>
<sequence>MFAIIEDGGRQYKVQPGQELAIDLREGAEENAEIVFDRVLLANGGGDSVVGLPLIEGATVAATVASPLTKGPKLEIQKFRRRKNSRRHTGHRQKYTTVTIGEFKIPGLQVVETKQEEAPAESADAGSEEKAAE</sequence>
<dbReference type="InterPro" id="IPR036164">
    <property type="entry name" value="bL21-like_sf"/>
</dbReference>
<comment type="function">
    <text evidence="6 7">This protein binds to 23S rRNA in the presence of protein L20.</text>
</comment>
<evidence type="ECO:0000313" key="9">
    <source>
        <dbReference type="EMBL" id="ADY61628.1"/>
    </source>
</evidence>
<keyword evidence="3 6" id="KW-0694">RNA-binding</keyword>
<keyword evidence="2 6" id="KW-0699">rRNA-binding</keyword>
<dbReference type="HOGENOM" id="CLU_061463_1_2_0"/>
<dbReference type="GO" id="GO:1990904">
    <property type="term" value="C:ribonucleoprotein complex"/>
    <property type="evidence" value="ECO:0007669"/>
    <property type="project" value="UniProtKB-KW"/>
</dbReference>
<evidence type="ECO:0000256" key="6">
    <source>
        <dbReference type="HAMAP-Rule" id="MF_01363"/>
    </source>
</evidence>
<dbReference type="Pfam" id="PF00829">
    <property type="entry name" value="Ribosomal_L21p"/>
    <property type="match status" value="1"/>
</dbReference>
<protein>
    <recommendedName>
        <fullName evidence="6">Large ribosomal subunit protein bL21</fullName>
    </recommendedName>
</protein>
<evidence type="ECO:0000256" key="1">
    <source>
        <dbReference type="ARBA" id="ARBA00008563"/>
    </source>
</evidence>
<dbReference type="STRING" id="756272.Plabr_4051"/>
<dbReference type="PANTHER" id="PTHR21349:SF0">
    <property type="entry name" value="LARGE RIBOSOMAL SUBUNIT PROTEIN BL21M"/>
    <property type="match status" value="1"/>
</dbReference>
<comment type="subunit">
    <text evidence="6">Part of the 50S ribosomal subunit. Contacts protein L20.</text>
</comment>
<keyword evidence="5 6" id="KW-0687">Ribonucleoprotein</keyword>
<reference evidence="10" key="1">
    <citation type="submission" date="2011-02" db="EMBL/GenBank/DDBJ databases">
        <title>The complete genome of Planctomyces brasiliensis DSM 5305.</title>
        <authorList>
            <person name="Lucas S."/>
            <person name="Copeland A."/>
            <person name="Lapidus A."/>
            <person name="Bruce D."/>
            <person name="Goodwin L."/>
            <person name="Pitluck S."/>
            <person name="Kyrpides N."/>
            <person name="Mavromatis K."/>
            <person name="Pagani I."/>
            <person name="Ivanova N."/>
            <person name="Ovchinnikova G."/>
            <person name="Lu M."/>
            <person name="Detter J.C."/>
            <person name="Han C."/>
            <person name="Land M."/>
            <person name="Hauser L."/>
            <person name="Markowitz V."/>
            <person name="Cheng J.-F."/>
            <person name="Hugenholtz P."/>
            <person name="Woyke T."/>
            <person name="Wu D."/>
            <person name="Tindall B."/>
            <person name="Pomrenke H.G."/>
            <person name="Brambilla E."/>
            <person name="Klenk H.-P."/>
            <person name="Eisen J.A."/>
        </authorList>
    </citation>
    <scope>NUCLEOTIDE SEQUENCE [LARGE SCALE GENOMIC DNA]</scope>
    <source>
        <strain evidence="10">ATCC 49424 / DSM 5305 / JCM 21570 / IAM 15109 / NBRC 103401 / IFAM 1448</strain>
    </source>
</reference>
<dbReference type="Proteomes" id="UP000006860">
    <property type="component" value="Chromosome"/>
</dbReference>
<keyword evidence="4 6" id="KW-0689">Ribosomal protein</keyword>
<dbReference type="GO" id="GO:0003735">
    <property type="term" value="F:structural constituent of ribosome"/>
    <property type="evidence" value="ECO:0007669"/>
    <property type="project" value="InterPro"/>
</dbReference>
<dbReference type="InterPro" id="IPR018258">
    <property type="entry name" value="Ribosomal_bL21_CS"/>
</dbReference>
<evidence type="ECO:0000256" key="2">
    <source>
        <dbReference type="ARBA" id="ARBA00022730"/>
    </source>
</evidence>
<dbReference type="GO" id="GO:0005840">
    <property type="term" value="C:ribosome"/>
    <property type="evidence" value="ECO:0007669"/>
    <property type="project" value="UniProtKB-KW"/>
</dbReference>
<dbReference type="HAMAP" id="MF_01363">
    <property type="entry name" value="Ribosomal_bL21"/>
    <property type="match status" value="1"/>
</dbReference>
<name>F0SGM3_RUBBR</name>
<evidence type="ECO:0000313" key="10">
    <source>
        <dbReference type="Proteomes" id="UP000006860"/>
    </source>
</evidence>
<organism evidence="9 10">
    <name type="scientific">Rubinisphaera brasiliensis (strain ATCC 49424 / DSM 5305 / JCM 21570 / IAM 15109 / NBRC 103401 / IFAM 1448)</name>
    <name type="common">Planctomyces brasiliensis</name>
    <dbReference type="NCBI Taxonomy" id="756272"/>
    <lineage>
        <taxon>Bacteria</taxon>
        <taxon>Pseudomonadati</taxon>
        <taxon>Planctomycetota</taxon>
        <taxon>Planctomycetia</taxon>
        <taxon>Planctomycetales</taxon>
        <taxon>Planctomycetaceae</taxon>
        <taxon>Rubinisphaera</taxon>
    </lineage>
</organism>
<evidence type="ECO:0000256" key="4">
    <source>
        <dbReference type="ARBA" id="ARBA00022980"/>
    </source>
</evidence>
<evidence type="ECO:0000256" key="8">
    <source>
        <dbReference type="SAM" id="MobiDB-lite"/>
    </source>
</evidence>
<evidence type="ECO:0000256" key="3">
    <source>
        <dbReference type="ARBA" id="ARBA00022884"/>
    </source>
</evidence>
<dbReference type="SUPFAM" id="SSF141091">
    <property type="entry name" value="L21p-like"/>
    <property type="match status" value="1"/>
</dbReference>
<dbReference type="RefSeq" id="WP_013630345.1">
    <property type="nucleotide sequence ID" value="NC_015174.1"/>
</dbReference>
<dbReference type="PANTHER" id="PTHR21349">
    <property type="entry name" value="50S RIBOSOMAL PROTEIN L21"/>
    <property type="match status" value="1"/>
</dbReference>
<dbReference type="PROSITE" id="PS01169">
    <property type="entry name" value="RIBOSOMAL_L21"/>
    <property type="match status" value="1"/>
</dbReference>
<dbReference type="InterPro" id="IPR028909">
    <property type="entry name" value="bL21-like"/>
</dbReference>
<dbReference type="InterPro" id="IPR001787">
    <property type="entry name" value="Ribosomal_bL21"/>
</dbReference>
<dbReference type="EMBL" id="CP002546">
    <property type="protein sequence ID" value="ADY61628.1"/>
    <property type="molecule type" value="Genomic_DNA"/>
</dbReference>
<dbReference type="GO" id="GO:0005737">
    <property type="term" value="C:cytoplasm"/>
    <property type="evidence" value="ECO:0007669"/>
    <property type="project" value="UniProtKB-ARBA"/>
</dbReference>
<dbReference type="KEGG" id="pbs:Plabr_4051"/>
<keyword evidence="10" id="KW-1185">Reference proteome</keyword>
<accession>F0SGM3</accession>
<evidence type="ECO:0000256" key="7">
    <source>
        <dbReference type="RuleBase" id="RU000562"/>
    </source>
</evidence>
<dbReference type="AlphaFoldDB" id="F0SGM3"/>
<dbReference type="OrthoDB" id="9813334at2"/>
<comment type="similarity">
    <text evidence="1 6 7">Belongs to the bacterial ribosomal protein bL21 family.</text>
</comment>
<dbReference type="eggNOG" id="COG0261">
    <property type="taxonomic scope" value="Bacteria"/>
</dbReference>
<feature type="region of interest" description="Disordered" evidence="8">
    <location>
        <begin position="111"/>
        <end position="133"/>
    </location>
</feature>
<evidence type="ECO:0000256" key="5">
    <source>
        <dbReference type="ARBA" id="ARBA00023274"/>
    </source>
</evidence>
<dbReference type="GO" id="GO:0006412">
    <property type="term" value="P:translation"/>
    <property type="evidence" value="ECO:0007669"/>
    <property type="project" value="UniProtKB-UniRule"/>
</dbReference>
<dbReference type="GO" id="GO:0019843">
    <property type="term" value="F:rRNA binding"/>
    <property type="evidence" value="ECO:0007669"/>
    <property type="project" value="UniProtKB-UniRule"/>
</dbReference>
<gene>
    <name evidence="6" type="primary">rplU</name>
    <name evidence="9" type="ordered locus">Plabr_4051</name>
</gene>